<keyword evidence="13" id="KW-0472">Membrane</keyword>
<dbReference type="CDD" id="cd00158">
    <property type="entry name" value="RHOD"/>
    <property type="match status" value="1"/>
</dbReference>
<dbReference type="Gene3D" id="3.40.50.720">
    <property type="entry name" value="NAD(P)-binding Rossmann-like Domain"/>
    <property type="match status" value="1"/>
</dbReference>
<keyword evidence="13" id="KW-1133">Transmembrane helix</keyword>
<dbReference type="InterPro" id="IPR001763">
    <property type="entry name" value="Rhodanese-like_dom"/>
</dbReference>
<comment type="subunit">
    <text evidence="7">Homodimer. Forms a stable heterotetrameric complex of 2 MoeB and 2 MoaD during adenylation of MoaD.</text>
</comment>
<dbReference type="PANTHER" id="PTHR10953">
    <property type="entry name" value="UBIQUITIN-ACTIVATING ENZYME E1"/>
    <property type="match status" value="1"/>
</dbReference>
<comment type="similarity">
    <text evidence="1">Belongs to the HesA/MoeB/ThiF family.</text>
</comment>
<dbReference type="CDD" id="cd00757">
    <property type="entry name" value="ThiF_MoeB_HesA_family"/>
    <property type="match status" value="1"/>
</dbReference>
<dbReference type="GO" id="GO:0061605">
    <property type="term" value="F:molybdopterin-synthase adenylyltransferase activity"/>
    <property type="evidence" value="ECO:0007669"/>
    <property type="project" value="UniProtKB-EC"/>
</dbReference>
<protein>
    <recommendedName>
        <fullName evidence="9">Molybdopterin-synthase adenylyltransferase</fullName>
        <ecNumber evidence="8">2.7.7.80</ecNumber>
    </recommendedName>
    <alternativeName>
        <fullName evidence="12">MoaD protein adenylase</fullName>
    </alternativeName>
    <alternativeName>
        <fullName evidence="10">Molybdopterin-converting factor subunit 1 adenylase</fullName>
    </alternativeName>
    <alternativeName>
        <fullName evidence="11">Sulfur carrier protein MoaD adenylyltransferase</fullName>
    </alternativeName>
</protein>
<sequence length="342" mass="37289">MKRYARQITLPQLGMSGQQKLQAASVLVIGAGGLGCPALLYLAGAGVGHIGIVDFDIVALHNLHRQVLYTMQDIGRPKALAAQQHLEARNPDIHVHAYTQRLDLEGALTLFPQYDVIIDATDNFNTRYLVNDCCAWLQKPLVYGSVSQLEGQVTVFDTPYNYRDLFPEPPAPGTIADCEQGGVLGVLPGIVGTVQATEAIKLVTGIGTPLRGQLWAYNLSNQSTYMIQYAGSAWRPESEAALRTLHTPKASYTIIDGAQYHALRALEDTLVVDVRQPHELPASTADLQLPLAELEKQLPALAAKHIIIICQRGIRSERAAALLAQQYPRVYSLRGGLEALQP</sequence>
<dbReference type="Gene3D" id="3.40.250.10">
    <property type="entry name" value="Rhodanese-like domain"/>
    <property type="match status" value="1"/>
</dbReference>
<dbReference type="RefSeq" id="WP_108686063.1">
    <property type="nucleotide sequence ID" value="NZ_QCYK01000001.1"/>
</dbReference>
<dbReference type="GO" id="GO:0008146">
    <property type="term" value="F:sulfotransferase activity"/>
    <property type="evidence" value="ECO:0007669"/>
    <property type="project" value="TreeGrafter"/>
</dbReference>
<evidence type="ECO:0000256" key="3">
    <source>
        <dbReference type="ARBA" id="ARBA00022741"/>
    </source>
</evidence>
<organism evidence="15 16">
    <name type="scientific">Chitinophaga parva</name>
    <dbReference type="NCBI Taxonomy" id="2169414"/>
    <lineage>
        <taxon>Bacteria</taxon>
        <taxon>Pseudomonadati</taxon>
        <taxon>Bacteroidota</taxon>
        <taxon>Chitinophagia</taxon>
        <taxon>Chitinophagales</taxon>
        <taxon>Chitinophagaceae</taxon>
        <taxon>Chitinophaga</taxon>
    </lineage>
</organism>
<dbReference type="GO" id="GO:0004792">
    <property type="term" value="F:thiosulfate-cyanide sulfurtransferase activity"/>
    <property type="evidence" value="ECO:0007669"/>
    <property type="project" value="TreeGrafter"/>
</dbReference>
<dbReference type="InterPro" id="IPR045886">
    <property type="entry name" value="ThiF/MoeB/HesA"/>
</dbReference>
<comment type="caution">
    <text evidence="15">The sequence shown here is derived from an EMBL/GenBank/DDBJ whole genome shotgun (WGS) entry which is preliminary data.</text>
</comment>
<evidence type="ECO:0000256" key="10">
    <source>
        <dbReference type="ARBA" id="ARBA00075110"/>
    </source>
</evidence>
<evidence type="ECO:0000256" key="12">
    <source>
        <dbReference type="ARBA" id="ARBA00078531"/>
    </source>
</evidence>
<dbReference type="InterPro" id="IPR036873">
    <property type="entry name" value="Rhodanese-like_dom_sf"/>
</dbReference>
<keyword evidence="3" id="KW-0547">Nucleotide-binding</keyword>
<evidence type="ECO:0000256" key="1">
    <source>
        <dbReference type="ARBA" id="ARBA00009919"/>
    </source>
</evidence>
<feature type="domain" description="Rhodanese" evidence="14">
    <location>
        <begin position="265"/>
        <end position="342"/>
    </location>
</feature>
<keyword evidence="2" id="KW-0808">Transferase</keyword>
<dbReference type="FunFam" id="3.40.50.720:FF:000033">
    <property type="entry name" value="Adenylyltransferase and sulfurtransferase MOCS3"/>
    <property type="match status" value="1"/>
</dbReference>
<reference evidence="15 16" key="1">
    <citation type="submission" date="2018-04" db="EMBL/GenBank/DDBJ databases">
        <title>Chitinophaga fuyangensis sp. nov., isolated from soil in a chemical factory.</title>
        <authorList>
            <person name="Chen K."/>
        </authorList>
    </citation>
    <scope>NUCLEOTIDE SEQUENCE [LARGE SCALE GENOMIC DNA]</scope>
    <source>
        <strain evidence="15 16">LY-1</strain>
    </source>
</reference>
<evidence type="ECO:0000256" key="8">
    <source>
        <dbReference type="ARBA" id="ARBA00066884"/>
    </source>
</evidence>
<dbReference type="EC" id="2.7.7.80" evidence="8"/>
<dbReference type="Pfam" id="PF00581">
    <property type="entry name" value="Rhodanese"/>
    <property type="match status" value="1"/>
</dbReference>
<evidence type="ECO:0000313" key="16">
    <source>
        <dbReference type="Proteomes" id="UP000244450"/>
    </source>
</evidence>
<evidence type="ECO:0000256" key="7">
    <source>
        <dbReference type="ARBA" id="ARBA00063809"/>
    </source>
</evidence>
<evidence type="ECO:0000256" key="4">
    <source>
        <dbReference type="ARBA" id="ARBA00022840"/>
    </source>
</evidence>
<comment type="function">
    <text evidence="6">Catalyzes the adenylation by ATP of the carboxyl group of the C-terminal glycine of sulfur carrier protein MoaD.</text>
</comment>
<evidence type="ECO:0000256" key="13">
    <source>
        <dbReference type="SAM" id="Phobius"/>
    </source>
</evidence>
<evidence type="ECO:0000256" key="6">
    <source>
        <dbReference type="ARBA" id="ARBA00055169"/>
    </source>
</evidence>
<keyword evidence="13" id="KW-0812">Transmembrane</keyword>
<dbReference type="EMBL" id="QCYK01000001">
    <property type="protein sequence ID" value="PUZ29426.1"/>
    <property type="molecule type" value="Genomic_DNA"/>
</dbReference>
<dbReference type="OrthoDB" id="9804286at2"/>
<evidence type="ECO:0000256" key="2">
    <source>
        <dbReference type="ARBA" id="ARBA00022679"/>
    </source>
</evidence>
<dbReference type="GO" id="GO:0005524">
    <property type="term" value="F:ATP binding"/>
    <property type="evidence" value="ECO:0007669"/>
    <property type="project" value="UniProtKB-KW"/>
</dbReference>
<dbReference type="PANTHER" id="PTHR10953:SF102">
    <property type="entry name" value="ADENYLYLTRANSFERASE AND SULFURTRANSFERASE MOCS3"/>
    <property type="match status" value="1"/>
</dbReference>
<accession>A0A2T7BP30</accession>
<evidence type="ECO:0000256" key="5">
    <source>
        <dbReference type="ARBA" id="ARBA00052218"/>
    </source>
</evidence>
<dbReference type="GO" id="GO:0008641">
    <property type="term" value="F:ubiquitin-like modifier activating enzyme activity"/>
    <property type="evidence" value="ECO:0007669"/>
    <property type="project" value="InterPro"/>
</dbReference>
<evidence type="ECO:0000256" key="11">
    <source>
        <dbReference type="ARBA" id="ARBA00075328"/>
    </source>
</evidence>
<proteinExistence type="inferred from homology"/>
<name>A0A2T7BP30_9BACT</name>
<dbReference type="InterPro" id="IPR035985">
    <property type="entry name" value="Ubiquitin-activating_enz"/>
</dbReference>
<evidence type="ECO:0000313" key="15">
    <source>
        <dbReference type="EMBL" id="PUZ29426.1"/>
    </source>
</evidence>
<evidence type="ECO:0000256" key="9">
    <source>
        <dbReference type="ARBA" id="ARBA00073635"/>
    </source>
</evidence>
<dbReference type="Proteomes" id="UP000244450">
    <property type="component" value="Unassembled WGS sequence"/>
</dbReference>
<dbReference type="SUPFAM" id="SSF69572">
    <property type="entry name" value="Activating enzymes of the ubiquitin-like proteins"/>
    <property type="match status" value="1"/>
</dbReference>
<feature type="transmembrane region" description="Helical" evidence="13">
    <location>
        <begin position="21"/>
        <end position="43"/>
    </location>
</feature>
<dbReference type="GO" id="GO:0005829">
    <property type="term" value="C:cytosol"/>
    <property type="evidence" value="ECO:0007669"/>
    <property type="project" value="TreeGrafter"/>
</dbReference>
<keyword evidence="16" id="KW-1185">Reference proteome</keyword>
<evidence type="ECO:0000259" key="14">
    <source>
        <dbReference type="PROSITE" id="PS50206"/>
    </source>
</evidence>
<dbReference type="AlphaFoldDB" id="A0A2T7BP30"/>
<keyword evidence="4" id="KW-0067">ATP-binding</keyword>
<gene>
    <name evidence="15" type="ORF">DCC81_08245</name>
</gene>
<dbReference type="InterPro" id="IPR000594">
    <property type="entry name" value="ThiF_NAD_FAD-bd"/>
</dbReference>
<comment type="catalytic activity">
    <reaction evidence="5">
        <text>[molybdopterin-synthase sulfur-carrier protein]-C-terminal Gly-Gly + ATP + H(+) = [molybdopterin-synthase sulfur-carrier protein]-C-terminal Gly-Gly-AMP + diphosphate</text>
        <dbReference type="Rhea" id="RHEA:43616"/>
        <dbReference type="Rhea" id="RHEA-COMP:12159"/>
        <dbReference type="Rhea" id="RHEA-COMP:12202"/>
        <dbReference type="ChEBI" id="CHEBI:15378"/>
        <dbReference type="ChEBI" id="CHEBI:30616"/>
        <dbReference type="ChEBI" id="CHEBI:33019"/>
        <dbReference type="ChEBI" id="CHEBI:90618"/>
        <dbReference type="ChEBI" id="CHEBI:90778"/>
        <dbReference type="EC" id="2.7.7.80"/>
    </reaction>
</comment>
<dbReference type="Pfam" id="PF00899">
    <property type="entry name" value="ThiF"/>
    <property type="match status" value="1"/>
</dbReference>
<dbReference type="PROSITE" id="PS50206">
    <property type="entry name" value="RHODANESE_3"/>
    <property type="match status" value="1"/>
</dbReference>